<dbReference type="EMBL" id="LFRH01000003">
    <property type="protein sequence ID" value="KTF28560.1"/>
    <property type="molecule type" value="Genomic_DNA"/>
</dbReference>
<evidence type="ECO:0000256" key="1">
    <source>
        <dbReference type="SAM" id="Phobius"/>
    </source>
</evidence>
<keyword evidence="1" id="KW-0812">Transmembrane</keyword>
<keyword evidence="1" id="KW-1133">Transmembrane helix</keyword>
<evidence type="ECO:0000313" key="2">
    <source>
        <dbReference type="EMBL" id="KTF28560.1"/>
    </source>
</evidence>
<dbReference type="RefSeq" id="WP_058787573.1">
    <property type="nucleotide sequence ID" value="NZ_LFRH01000003.1"/>
</dbReference>
<proteinExistence type="predicted"/>
<name>A0AA40U5P5_9CHLA</name>
<accession>A0AA40U5P5</accession>
<protein>
    <submittedName>
        <fullName evidence="2">Uncharacterized protein</fullName>
    </submittedName>
</protein>
<reference evidence="2 3" key="1">
    <citation type="submission" date="2015-06" db="EMBL/GenBank/DDBJ databases">
        <title>More than comparative genomics: Whole genome sequencing reveals elusive C. pecorum plasmid and re-evaluates genetic differences and phylogenetic relationships between C. pecorum from pig, cattle, sheep and koala hosts.</title>
        <authorList>
            <person name="Jelocnik M."/>
            <person name="Bachmann N.L."/>
            <person name="Kaltenboeck B."/>
            <person name="Waugh C."/>
            <person name="Woolford L."/>
            <person name="Speight N."/>
            <person name="Gillett A."/>
            <person name="Higgins D."/>
            <person name="Flanagan C."/>
            <person name="Myers G."/>
            <person name="Timms P."/>
            <person name="Polkinghorne A."/>
        </authorList>
    </citation>
    <scope>NUCLEOTIDE SEQUENCE [LARGE SCALE GENOMIC DNA]</scope>
    <source>
        <strain evidence="2 3">L1</strain>
    </source>
</reference>
<sequence length="127" mass="13973">MPFFVIPAHKHTDSSGATSFVSEAKIYLPLQPRWDPFFKLAPGIGLVYAIYLAYRACQTKAYVCYQTSYVPSGKCGNIECSMILRKPWGDFVISLLGGTGLLILGVVIFVILSIVYRALKACCCCCC</sequence>
<keyword evidence="1" id="KW-0472">Membrane</keyword>
<gene>
    <name evidence="2" type="ORF">cpL1_0595</name>
</gene>
<dbReference type="Proteomes" id="UP000054301">
    <property type="component" value="Unassembled WGS sequence"/>
</dbReference>
<feature type="transmembrane region" description="Helical" evidence="1">
    <location>
        <begin position="91"/>
        <end position="116"/>
    </location>
</feature>
<comment type="caution">
    <text evidence="2">The sequence shown here is derived from an EMBL/GenBank/DDBJ whole genome shotgun (WGS) entry which is preliminary data.</text>
</comment>
<evidence type="ECO:0000313" key="3">
    <source>
        <dbReference type="Proteomes" id="UP000054301"/>
    </source>
</evidence>
<dbReference type="AlphaFoldDB" id="A0AA40U5P5"/>
<organism evidence="2 3">
    <name type="scientific">Chlamydia pecorum</name>
    <dbReference type="NCBI Taxonomy" id="85991"/>
    <lineage>
        <taxon>Bacteria</taxon>
        <taxon>Pseudomonadati</taxon>
        <taxon>Chlamydiota</taxon>
        <taxon>Chlamydiia</taxon>
        <taxon>Chlamydiales</taxon>
        <taxon>Chlamydiaceae</taxon>
        <taxon>Chlamydia/Chlamydophila group</taxon>
        <taxon>Chlamydia</taxon>
    </lineage>
</organism>